<accession>A0A4Y2KNI0</accession>
<comment type="caution">
    <text evidence="2">The sequence shown here is derived from an EMBL/GenBank/DDBJ whole genome shotgun (WGS) entry which is preliminary data.</text>
</comment>
<reference evidence="2 3" key="1">
    <citation type="journal article" date="2019" name="Sci. Rep.">
        <title>Orb-weaving spider Araneus ventricosus genome elucidates the spidroin gene catalogue.</title>
        <authorList>
            <person name="Kono N."/>
            <person name="Nakamura H."/>
            <person name="Ohtoshi R."/>
            <person name="Moran D.A.P."/>
            <person name="Shinohara A."/>
            <person name="Yoshida Y."/>
            <person name="Fujiwara M."/>
            <person name="Mori M."/>
            <person name="Tomita M."/>
            <person name="Arakawa K."/>
        </authorList>
    </citation>
    <scope>NUCLEOTIDE SEQUENCE [LARGE SCALE GENOMIC DNA]</scope>
</reference>
<evidence type="ECO:0000313" key="3">
    <source>
        <dbReference type="Proteomes" id="UP000499080"/>
    </source>
</evidence>
<dbReference type="Proteomes" id="UP000499080">
    <property type="component" value="Unassembled WGS sequence"/>
</dbReference>
<sequence>MEKRSYGAQRVLLSLRATCALPVSRATCALPVSRATCVLPVSRAGEGIEEHHKYVNEKPPDMSAGSRSWTWEQ</sequence>
<evidence type="ECO:0000256" key="1">
    <source>
        <dbReference type="SAM" id="MobiDB-lite"/>
    </source>
</evidence>
<keyword evidence="3" id="KW-1185">Reference proteome</keyword>
<organism evidence="2 3">
    <name type="scientific">Araneus ventricosus</name>
    <name type="common">Orbweaver spider</name>
    <name type="synonym">Epeira ventricosa</name>
    <dbReference type="NCBI Taxonomy" id="182803"/>
    <lineage>
        <taxon>Eukaryota</taxon>
        <taxon>Metazoa</taxon>
        <taxon>Ecdysozoa</taxon>
        <taxon>Arthropoda</taxon>
        <taxon>Chelicerata</taxon>
        <taxon>Arachnida</taxon>
        <taxon>Araneae</taxon>
        <taxon>Araneomorphae</taxon>
        <taxon>Entelegynae</taxon>
        <taxon>Araneoidea</taxon>
        <taxon>Araneidae</taxon>
        <taxon>Araneus</taxon>
    </lineage>
</organism>
<feature type="region of interest" description="Disordered" evidence="1">
    <location>
        <begin position="52"/>
        <end position="73"/>
    </location>
</feature>
<evidence type="ECO:0000313" key="2">
    <source>
        <dbReference type="EMBL" id="GBN03177.1"/>
    </source>
</evidence>
<dbReference type="AlphaFoldDB" id="A0A4Y2KNI0"/>
<gene>
    <name evidence="2" type="ORF">AVEN_244255_1</name>
</gene>
<proteinExistence type="predicted"/>
<protein>
    <submittedName>
        <fullName evidence="2">Uncharacterized protein</fullName>
    </submittedName>
</protein>
<dbReference type="EMBL" id="BGPR01115172">
    <property type="protein sequence ID" value="GBN03177.1"/>
    <property type="molecule type" value="Genomic_DNA"/>
</dbReference>
<name>A0A4Y2KNI0_ARAVE</name>